<evidence type="ECO:0000313" key="3">
    <source>
        <dbReference type="Proteomes" id="UP000019365"/>
    </source>
</evidence>
<dbReference type="Proteomes" id="UP000019365">
    <property type="component" value="Unassembled WGS sequence"/>
</dbReference>
<keyword evidence="1" id="KW-1133">Transmembrane helix</keyword>
<feature type="transmembrane region" description="Helical" evidence="1">
    <location>
        <begin position="127"/>
        <end position="150"/>
    </location>
</feature>
<dbReference type="RefSeq" id="WP_037299265.1">
    <property type="nucleotide sequence ID" value="NZ_ATAX01000025.1"/>
</dbReference>
<evidence type="ECO:0000256" key="1">
    <source>
        <dbReference type="SAM" id="Phobius"/>
    </source>
</evidence>
<reference evidence="2 3" key="1">
    <citation type="journal article" date="2014" name="PLoS ONE">
        <title>Rumen cellulosomics: divergent fiber-degrading strategies revealed by comparative genome-wide analysis of six ruminococcal strains.</title>
        <authorList>
            <person name="Dassa B."/>
            <person name="Borovok I."/>
            <person name="Ruimy-Israeli V."/>
            <person name="Lamed R."/>
            <person name="Flint H.J."/>
            <person name="Duncan S.H."/>
            <person name="Henrissat B."/>
            <person name="Coutinho P."/>
            <person name="Morrison M."/>
            <person name="Mosoni P."/>
            <person name="Yeoman C.J."/>
            <person name="White B.A."/>
            <person name="Bayer E.A."/>
        </authorList>
    </citation>
    <scope>NUCLEOTIDE SEQUENCE [LARGE SCALE GENOMIC DNA]</scope>
    <source>
        <strain evidence="2 3">007c</strain>
    </source>
</reference>
<keyword evidence="1" id="KW-0472">Membrane</keyword>
<dbReference type="OrthoDB" id="1862600at2"/>
<organism evidence="2 3">
    <name type="scientific">Ruminococcus flavefaciens 007c</name>
    <dbReference type="NCBI Taxonomy" id="1341157"/>
    <lineage>
        <taxon>Bacteria</taxon>
        <taxon>Bacillati</taxon>
        <taxon>Bacillota</taxon>
        <taxon>Clostridia</taxon>
        <taxon>Eubacteriales</taxon>
        <taxon>Oscillospiraceae</taxon>
        <taxon>Ruminococcus</taxon>
    </lineage>
</organism>
<feature type="transmembrane region" description="Helical" evidence="1">
    <location>
        <begin position="253"/>
        <end position="275"/>
    </location>
</feature>
<dbReference type="EMBL" id="ATAX01000025">
    <property type="protein sequence ID" value="EWM53419.1"/>
    <property type="molecule type" value="Genomic_DNA"/>
</dbReference>
<feature type="transmembrane region" description="Helical" evidence="1">
    <location>
        <begin position="12"/>
        <end position="31"/>
    </location>
</feature>
<name>W7UPN2_RUMFL</name>
<dbReference type="PATRIC" id="fig|1341157.4.peg.1823"/>
<feature type="transmembrane region" description="Helical" evidence="1">
    <location>
        <begin position="93"/>
        <end position="121"/>
    </location>
</feature>
<dbReference type="GO" id="GO:0140359">
    <property type="term" value="F:ABC-type transporter activity"/>
    <property type="evidence" value="ECO:0007669"/>
    <property type="project" value="InterPro"/>
</dbReference>
<dbReference type="eggNOG" id="COG1277">
    <property type="taxonomic scope" value="Bacteria"/>
</dbReference>
<keyword evidence="1" id="KW-0812">Transmembrane</keyword>
<feature type="transmembrane region" description="Helical" evidence="1">
    <location>
        <begin position="51"/>
        <end position="72"/>
    </location>
</feature>
<dbReference type="GO" id="GO:0005886">
    <property type="term" value="C:plasma membrane"/>
    <property type="evidence" value="ECO:0007669"/>
    <property type="project" value="UniProtKB-SubCell"/>
</dbReference>
<feature type="transmembrane region" description="Helical" evidence="1">
    <location>
        <begin position="162"/>
        <end position="182"/>
    </location>
</feature>
<proteinExistence type="predicted"/>
<evidence type="ECO:0000313" key="2">
    <source>
        <dbReference type="EMBL" id="EWM53419.1"/>
    </source>
</evidence>
<gene>
    <name evidence="2" type="ORF">RF007C_06955</name>
</gene>
<sequence length="281" mass="32343">MRNLLKAEFSRLFRSRLFRIVIILDVIYSLYTIKDYVMIPEYEDLYGFEEYIWGFILIYGFVSAAFNSLFVSHEYSDGTLRNKIVSGHSRKSIYLTELIVCSTAGIILQIVYICIICLLLFKIDLQYIEIGAVIRILIVSFALNIVYNAIFVLSSMLIGSRVSAIVWSITLSMVLFVSAGMLNSTITSDEFHRIKRDKGLEYDEKEILSDNQRKIYTFIYNVIPVGQAIQLEEVHNFSDDDMEASELSPDERTVRLCLTDISVIAVTTMLGVFFFRKKNLK</sequence>
<accession>W7UPN2</accession>
<dbReference type="AlphaFoldDB" id="W7UPN2"/>
<keyword evidence="3" id="KW-1185">Reference proteome</keyword>
<comment type="caution">
    <text evidence="2">The sequence shown here is derived from an EMBL/GenBank/DDBJ whole genome shotgun (WGS) entry which is preliminary data.</text>
</comment>
<evidence type="ECO:0008006" key="4">
    <source>
        <dbReference type="Google" id="ProtNLM"/>
    </source>
</evidence>
<protein>
    <recommendedName>
        <fullName evidence="4">ABC-2 type transporter domain-containing protein</fullName>
    </recommendedName>
</protein>